<comment type="caution">
    <text evidence="4">The sequence shown here is derived from an EMBL/GenBank/DDBJ whole genome shotgun (WGS) entry which is preliminary data.</text>
</comment>
<dbReference type="Proteomes" id="UP000838763">
    <property type="component" value="Unassembled WGS sequence"/>
</dbReference>
<sequence>MATFATRGSWWSSYQQKTRALTQAPVVNLAQFAASNYTSEDPAKVALIVVAYARCIGSKAGRRLYSLVEGLVIKEDAYLASVQGMECLVLLAKSYTDIGQPRRAWLTWRRGLCMAQFLSLSIDEELEAISSILPAEWWHVPTALPDSESGIMELREKLLLQFYFHHVRTYLHLPFLATNEVPAGQSATSQGIALNASRKMLELLLLLRAEVSPGVPLFECATSDFVGLTAAVILALCLYTVDSPGKAGRYEGDWQLISQARDMFRREARRNAQNAEWQHIDFDVVFEYAGSSGMGSNFGGALNQWSDYLVDLDQDWSLF</sequence>
<evidence type="ECO:0000256" key="3">
    <source>
        <dbReference type="ARBA" id="ARBA00023242"/>
    </source>
</evidence>
<keyword evidence="3" id="KW-0539">Nucleus</keyword>
<name>A0A9P1H2S8_9PEZI</name>
<dbReference type="CDD" id="cd12148">
    <property type="entry name" value="fungal_TF_MHR"/>
    <property type="match status" value="2"/>
</dbReference>
<evidence type="ECO:0000256" key="1">
    <source>
        <dbReference type="ARBA" id="ARBA00023015"/>
    </source>
</evidence>
<evidence type="ECO:0008006" key="6">
    <source>
        <dbReference type="Google" id="ProtNLM"/>
    </source>
</evidence>
<keyword evidence="1" id="KW-0805">Transcription regulation</keyword>
<dbReference type="AlphaFoldDB" id="A0A9P1H2S8"/>
<accession>A0A9P1H2S8</accession>
<dbReference type="PANTHER" id="PTHR47840">
    <property type="entry name" value="ZN(II)2CYS6 TRANSCRIPTION FACTOR (EUROFUNG)-RELATED"/>
    <property type="match status" value="1"/>
</dbReference>
<dbReference type="EMBL" id="CALLCH030000011">
    <property type="protein sequence ID" value="CAI4214298.1"/>
    <property type="molecule type" value="Genomic_DNA"/>
</dbReference>
<keyword evidence="2" id="KW-0804">Transcription</keyword>
<organism evidence="4 5">
    <name type="scientific">Parascedosporium putredinis</name>
    <dbReference type="NCBI Taxonomy" id="1442378"/>
    <lineage>
        <taxon>Eukaryota</taxon>
        <taxon>Fungi</taxon>
        <taxon>Dikarya</taxon>
        <taxon>Ascomycota</taxon>
        <taxon>Pezizomycotina</taxon>
        <taxon>Sordariomycetes</taxon>
        <taxon>Hypocreomycetidae</taxon>
        <taxon>Microascales</taxon>
        <taxon>Microascaceae</taxon>
        <taxon>Parascedosporium</taxon>
    </lineage>
</organism>
<evidence type="ECO:0000256" key="2">
    <source>
        <dbReference type="ARBA" id="ARBA00023163"/>
    </source>
</evidence>
<proteinExistence type="predicted"/>
<protein>
    <recommendedName>
        <fullName evidence="6">Transcription factor domain-containing protein</fullName>
    </recommendedName>
</protein>
<evidence type="ECO:0000313" key="4">
    <source>
        <dbReference type="EMBL" id="CAI4214298.1"/>
    </source>
</evidence>
<evidence type="ECO:0000313" key="5">
    <source>
        <dbReference type="Proteomes" id="UP000838763"/>
    </source>
</evidence>
<dbReference type="PANTHER" id="PTHR47840:SF1">
    <property type="entry name" value="ZN(II)2CYS6 TRANSCRIPTION FACTOR (EUROFUNG)"/>
    <property type="match status" value="1"/>
</dbReference>
<keyword evidence="5" id="KW-1185">Reference proteome</keyword>
<gene>
    <name evidence="4" type="ORF">PPNO1_LOCUS4029</name>
</gene>
<reference evidence="4" key="1">
    <citation type="submission" date="2022-11" db="EMBL/GenBank/DDBJ databases">
        <authorList>
            <person name="Scott C."/>
            <person name="Bruce N."/>
        </authorList>
    </citation>
    <scope>NUCLEOTIDE SEQUENCE</scope>
</reference>
<dbReference type="OrthoDB" id="5392779at2759"/>